<dbReference type="PANTHER" id="PTHR15462:SF8">
    <property type="entry name" value="SERINE PROTEASE"/>
    <property type="match status" value="1"/>
</dbReference>
<feature type="compositionally biased region" description="Basic and acidic residues" evidence="7">
    <location>
        <begin position="824"/>
        <end position="835"/>
    </location>
</feature>
<dbReference type="KEGG" id="hoh:Hoch_0876"/>
<dbReference type="EC" id="3.4.21.-" evidence="6"/>
<dbReference type="InterPro" id="IPR028974">
    <property type="entry name" value="TSP_type-3_rpt"/>
</dbReference>
<keyword evidence="9" id="KW-1185">Reference proteome</keyword>
<keyword evidence="3" id="KW-0732">Signal</keyword>
<organism evidence="8 9">
    <name type="scientific">Haliangium ochraceum (strain DSM 14365 / JCM 11303 / SMP-2)</name>
    <dbReference type="NCBI Taxonomy" id="502025"/>
    <lineage>
        <taxon>Bacteria</taxon>
        <taxon>Pseudomonadati</taxon>
        <taxon>Myxococcota</taxon>
        <taxon>Polyangia</taxon>
        <taxon>Haliangiales</taxon>
        <taxon>Kofleriaceae</taxon>
        <taxon>Haliangium</taxon>
    </lineage>
</organism>
<reference evidence="8 9" key="1">
    <citation type="journal article" date="2010" name="Stand. Genomic Sci.">
        <title>Complete genome sequence of Haliangium ochraceum type strain (SMP-2).</title>
        <authorList>
            <consortium name="US DOE Joint Genome Institute (JGI-PGF)"/>
            <person name="Ivanova N."/>
            <person name="Daum C."/>
            <person name="Lang E."/>
            <person name="Abt B."/>
            <person name="Kopitz M."/>
            <person name="Saunders E."/>
            <person name="Lapidus A."/>
            <person name="Lucas S."/>
            <person name="Glavina Del Rio T."/>
            <person name="Nolan M."/>
            <person name="Tice H."/>
            <person name="Copeland A."/>
            <person name="Cheng J.F."/>
            <person name="Chen F."/>
            <person name="Bruce D."/>
            <person name="Goodwin L."/>
            <person name="Pitluck S."/>
            <person name="Mavromatis K."/>
            <person name="Pati A."/>
            <person name="Mikhailova N."/>
            <person name="Chen A."/>
            <person name="Palaniappan K."/>
            <person name="Land M."/>
            <person name="Hauser L."/>
            <person name="Chang Y.J."/>
            <person name="Jeffries C.D."/>
            <person name="Detter J.C."/>
            <person name="Brettin T."/>
            <person name="Rohde M."/>
            <person name="Goker M."/>
            <person name="Bristow J."/>
            <person name="Markowitz V."/>
            <person name="Eisen J.A."/>
            <person name="Hugenholtz P."/>
            <person name="Kyrpides N.C."/>
            <person name="Klenk H.P."/>
        </authorList>
    </citation>
    <scope>NUCLEOTIDE SEQUENCE [LARGE SCALE GENOMIC DNA]</scope>
    <source>
        <strain evidence="9">DSM 14365 / CIP 107738 / JCM 11303 / AJ 13395 / SMP-2</strain>
    </source>
</reference>
<dbReference type="GO" id="GO:0006508">
    <property type="term" value="P:proteolysis"/>
    <property type="evidence" value="ECO:0007669"/>
    <property type="project" value="UniProtKB-KW"/>
</dbReference>
<dbReference type="HOGENOM" id="CLU_337641_0_0_7"/>
<dbReference type="Proteomes" id="UP000001880">
    <property type="component" value="Chromosome"/>
</dbReference>
<evidence type="ECO:0000256" key="4">
    <source>
        <dbReference type="ARBA" id="ARBA00022801"/>
    </source>
</evidence>
<evidence type="ECO:0000256" key="3">
    <source>
        <dbReference type="ARBA" id="ARBA00022729"/>
    </source>
</evidence>
<sequence length="843" mass="85274">MGASLATGCADVGPVGGDAVGTRQSPVVYGNDDRVEVFEYPDQSWADDVTGFTAALMRAEVVEISEQGLVTFDAPTLADEFGVCGDERFANQLTAAICSGTLIAPNLVLTAGHCVLDANACADIKLVFGYEMDGGESLRQATVDDVYACAELLVRRYTPAGEDYAIVRLDRPTGRETARLAPGGAVLADGARLVVHGNPSGLPTKIDDGGRVRDGRAATRDYFVANLDSFAGNSGSGVFDTASRELVGVLVRGEVDYVFDDSSGCYRVLACPDDGCRGEDVVYAGRAVDALCATGMVSPLCPCGDGVCDAGIGESTASCPLDCGSSCGDGACNGAEGPSNCSADCGTCGNASCDAGEDVDTCCTDCGCAAPLLCAANTCVPDPAAGDTCAEAAVLNPVGAYVVSGSTVDAVDDYRGECVLNSNAPERVYDITLAEETFIDAQVSGFDTILYVRGDCEDAVTEILCNDDAEPPGDGGSRLQGVFAPGTHYLFVDGRGTVSGAYQLALSFAPVRLASNDTCAAPSEIPASGTQVVTAALGALTGRDDYRGTCGGSGADHVYRFTTGARTGVTIKVEGIDSVLYLRSVCASSNAADELACNDDHPDAGFTGSLISVSDLPPGTYHVVVDAFSAGVAGDYTLTLAFDDCADTDADGVCDDRDGCPQDGAKTEPGACGCGVAEEDGDGDGAADCVDACPQDGAKTEPGACGCGVAEEDGDGDGAADCVDACPQDGAKTGPGACGCGVAEEDGDGDGAADCVDACPQDGAKTEPGACGCGSVEGGCQQDGAGGEGCAVGRADGRTGVPLVLILGWLALCVRRVRAERNVRKSDRVMSEKPIEGYPAPAR</sequence>
<gene>
    <name evidence="8" type="ordered locus">Hoch_0876</name>
</gene>
<dbReference type="PRINTS" id="PR00839">
    <property type="entry name" value="V8PROTEASE"/>
</dbReference>
<keyword evidence="5 6" id="KW-0720">Serine protease</keyword>
<dbReference type="Gene3D" id="2.40.10.10">
    <property type="entry name" value="Trypsin-like serine proteases"/>
    <property type="match status" value="2"/>
</dbReference>
<evidence type="ECO:0000256" key="7">
    <source>
        <dbReference type="SAM" id="MobiDB-lite"/>
    </source>
</evidence>
<dbReference type="eggNOG" id="COG3591">
    <property type="taxonomic scope" value="Bacteria"/>
</dbReference>
<dbReference type="STRING" id="502025.Hoch_0876"/>
<evidence type="ECO:0000313" key="8">
    <source>
        <dbReference type="EMBL" id="ACY13490.1"/>
    </source>
</evidence>
<dbReference type="GO" id="GO:0004252">
    <property type="term" value="F:serine-type endopeptidase activity"/>
    <property type="evidence" value="ECO:0007669"/>
    <property type="project" value="InterPro"/>
</dbReference>
<comment type="similarity">
    <text evidence="1 6">Belongs to the peptidase S1B family.</text>
</comment>
<protein>
    <recommendedName>
        <fullName evidence="6">Serine protease</fullName>
        <ecNumber evidence="6">3.4.21.-</ecNumber>
    </recommendedName>
</protein>
<evidence type="ECO:0000256" key="5">
    <source>
        <dbReference type="ARBA" id="ARBA00022825"/>
    </source>
</evidence>
<evidence type="ECO:0000313" key="9">
    <source>
        <dbReference type="Proteomes" id="UP000001880"/>
    </source>
</evidence>
<dbReference type="Pfam" id="PF13365">
    <property type="entry name" value="Trypsin_2"/>
    <property type="match status" value="1"/>
</dbReference>
<dbReference type="InterPro" id="IPR043504">
    <property type="entry name" value="Peptidase_S1_PA_chymotrypsin"/>
</dbReference>
<dbReference type="InterPro" id="IPR018114">
    <property type="entry name" value="TRYPSIN_HIS"/>
</dbReference>
<dbReference type="AlphaFoldDB" id="D0LPC5"/>
<accession>D0LPC5</accession>
<dbReference type="Gene3D" id="2.60.120.380">
    <property type="match status" value="1"/>
</dbReference>
<dbReference type="EMBL" id="CP001804">
    <property type="protein sequence ID" value="ACY13490.1"/>
    <property type="molecule type" value="Genomic_DNA"/>
</dbReference>
<feature type="region of interest" description="Disordered" evidence="7">
    <location>
        <begin position="824"/>
        <end position="843"/>
    </location>
</feature>
<evidence type="ECO:0000256" key="1">
    <source>
        <dbReference type="ARBA" id="ARBA00008764"/>
    </source>
</evidence>
<dbReference type="PROSITE" id="PS00134">
    <property type="entry name" value="TRYPSIN_HIS"/>
    <property type="match status" value="1"/>
</dbReference>
<dbReference type="InterPro" id="IPR050966">
    <property type="entry name" value="Glutamyl_endopeptidase"/>
</dbReference>
<dbReference type="SUPFAM" id="SSF103647">
    <property type="entry name" value="TSP type-3 repeat"/>
    <property type="match status" value="1"/>
</dbReference>
<dbReference type="SUPFAM" id="SSF50494">
    <property type="entry name" value="Trypsin-like serine proteases"/>
    <property type="match status" value="1"/>
</dbReference>
<dbReference type="InterPro" id="IPR008256">
    <property type="entry name" value="Peptidase_S1B"/>
</dbReference>
<dbReference type="GO" id="GO:0005509">
    <property type="term" value="F:calcium ion binding"/>
    <property type="evidence" value="ECO:0007669"/>
    <property type="project" value="InterPro"/>
</dbReference>
<name>D0LPC5_HALO1</name>
<keyword evidence="2 6" id="KW-0645">Protease</keyword>
<dbReference type="PANTHER" id="PTHR15462">
    <property type="entry name" value="SERINE PROTEASE"/>
    <property type="match status" value="1"/>
</dbReference>
<evidence type="ECO:0000256" key="6">
    <source>
        <dbReference type="RuleBase" id="RU004296"/>
    </source>
</evidence>
<evidence type="ECO:0000256" key="2">
    <source>
        <dbReference type="ARBA" id="ARBA00022670"/>
    </source>
</evidence>
<keyword evidence="4 6" id="KW-0378">Hydrolase</keyword>
<proteinExistence type="inferred from homology"/>
<dbReference type="InterPro" id="IPR009003">
    <property type="entry name" value="Peptidase_S1_PA"/>
</dbReference>